<protein>
    <recommendedName>
        <fullName evidence="3">DUF3987 domain-containing protein</fullName>
    </recommendedName>
</protein>
<keyword evidence="2" id="KW-1185">Reference proteome</keyword>
<evidence type="ECO:0008006" key="3">
    <source>
        <dbReference type="Google" id="ProtNLM"/>
    </source>
</evidence>
<evidence type="ECO:0000313" key="1">
    <source>
        <dbReference type="EMBL" id="MFM0002044.1"/>
    </source>
</evidence>
<dbReference type="EMBL" id="JAQQEZ010000007">
    <property type="protein sequence ID" value="MFM0002044.1"/>
    <property type="molecule type" value="Genomic_DNA"/>
</dbReference>
<accession>A0ABW9AQ56</accession>
<dbReference type="RefSeq" id="WP_408177455.1">
    <property type="nucleotide sequence ID" value="NZ_JAQQEZ010000007.1"/>
</dbReference>
<gene>
    <name evidence="1" type="ORF">PQR57_13530</name>
</gene>
<proteinExistence type="predicted"/>
<dbReference type="Proteomes" id="UP001629230">
    <property type="component" value="Unassembled WGS sequence"/>
</dbReference>
<reference evidence="1 2" key="1">
    <citation type="journal article" date="2024" name="Chem. Sci.">
        <title>Discovery of megapolipeptins by genome mining of a Burkholderiales bacteria collection.</title>
        <authorList>
            <person name="Paulo B.S."/>
            <person name="Recchia M.J.J."/>
            <person name="Lee S."/>
            <person name="Fergusson C.H."/>
            <person name="Romanowski S.B."/>
            <person name="Hernandez A."/>
            <person name="Krull N."/>
            <person name="Liu D.Y."/>
            <person name="Cavanagh H."/>
            <person name="Bos A."/>
            <person name="Gray C.A."/>
            <person name="Murphy B.T."/>
            <person name="Linington R.G."/>
            <person name="Eustaquio A.S."/>
        </authorList>
    </citation>
    <scope>NUCLEOTIDE SEQUENCE [LARGE SCALE GENOMIC DNA]</scope>
    <source>
        <strain evidence="1 2">RL17-350-BIC-A</strain>
    </source>
</reference>
<name>A0ABW9AQ56_9BURK</name>
<comment type="caution">
    <text evidence="1">The sequence shown here is derived from an EMBL/GenBank/DDBJ whole genome shotgun (WGS) entry which is preliminary data.</text>
</comment>
<organism evidence="1 2">
    <name type="scientific">Paraburkholderia dipogonis</name>
    <dbReference type="NCBI Taxonomy" id="1211383"/>
    <lineage>
        <taxon>Bacteria</taxon>
        <taxon>Pseudomonadati</taxon>
        <taxon>Pseudomonadota</taxon>
        <taxon>Betaproteobacteria</taxon>
        <taxon>Burkholderiales</taxon>
        <taxon>Burkholderiaceae</taxon>
        <taxon>Paraburkholderia</taxon>
    </lineage>
</organism>
<evidence type="ECO:0000313" key="2">
    <source>
        <dbReference type="Proteomes" id="UP001629230"/>
    </source>
</evidence>
<sequence length="561" mass="63288">MLETPDYIDTTVDKRGIDPLGNSFFIEALYRSAFPGINNVVQFIRVYSAICWMVRNVDERAARKRDVDIGELSRMGLEKIQLLLGWYNVKRGVKGLAGGGRIYPSGSKKVLLNTSTLVGSSDFNALEYDPEHEPGKGAFFIQADQYSPSLFNGMRFVMRTSIDGAYVLTDAGKELADGYELAIMDHPWRDWLANPEKLRVSDNDVTDMGEMLDLRNPSEFEIEAFVAQYYPEKDDTATGPNWENRKQGLTLAMRALRAEMPGAKAAGQKGVTIDAIRHAMARGSARDGTPVDLEGYEAIQAWWANLQLRQYFRAAQEMLLRLSESWVHRACQKHWARDVSDCANGVANELPAMLPEHHRDAVRSLVDELDSLRGAAPSLYAAGPLIDVASRIETLREKLEEHARFKHGSPEERIALRDAYIALIYCACEAKNFGANEDIVLRHPAERFSPVRLVELVEEYMDLPPEQFMAHVVRHYILLQHFRVVQERSRDGGNRFRLLNGDNGLERMSPRGELGGVRLLPDRLRHAVLLLSQCGLLSEPVEGYFKLTSEGLRRLKALERA</sequence>